<evidence type="ECO:0000259" key="7">
    <source>
        <dbReference type="PROSITE" id="PS50059"/>
    </source>
</evidence>
<dbReference type="GO" id="GO:0003755">
    <property type="term" value="F:peptidyl-prolyl cis-trans isomerase activity"/>
    <property type="evidence" value="ECO:0007669"/>
    <property type="project" value="UniProtKB-KW"/>
</dbReference>
<sequence length="169" mass="18469">MQFYNWLLCLLFTVTVYAADAQPPTELQIDTTYKPETCSLFAKSGDLVKVHYTGTLFSTGAKFDSSSFHDNDKAVLAMGTHFYSLGSSLSPRDLLVDRGQPLPLKLGVGQVIKGWDEGLQGMCVGEKRTLTIPADKAYGARGFGSVIPPNSALVFTTELVELNNIRDEL</sequence>
<keyword evidence="9" id="KW-1185">Reference proteome</keyword>
<dbReference type="Gene3D" id="3.10.50.40">
    <property type="match status" value="1"/>
</dbReference>
<feature type="signal peptide" evidence="6">
    <location>
        <begin position="1"/>
        <end position="21"/>
    </location>
</feature>
<comment type="caution">
    <text evidence="8">The sequence shown here is derived from an EMBL/GenBank/DDBJ whole genome shotgun (WGS) entry which is preliminary data.</text>
</comment>
<accession>A0A8H5G320</accession>
<dbReference type="Proteomes" id="UP000559256">
    <property type="component" value="Unassembled WGS sequence"/>
</dbReference>
<keyword evidence="6" id="KW-0732">Signal</keyword>
<evidence type="ECO:0000256" key="2">
    <source>
        <dbReference type="ARBA" id="ARBA00013194"/>
    </source>
</evidence>
<keyword evidence="4 5" id="KW-0413">Isomerase</keyword>
<evidence type="ECO:0000256" key="3">
    <source>
        <dbReference type="ARBA" id="ARBA00023110"/>
    </source>
</evidence>
<dbReference type="InterPro" id="IPR001179">
    <property type="entry name" value="PPIase_FKBP_dom"/>
</dbReference>
<evidence type="ECO:0000313" key="8">
    <source>
        <dbReference type="EMBL" id="KAF5357385.1"/>
    </source>
</evidence>
<evidence type="ECO:0000256" key="4">
    <source>
        <dbReference type="ARBA" id="ARBA00023235"/>
    </source>
</evidence>
<keyword evidence="3 5" id="KW-0697">Rotamase</keyword>
<proteinExistence type="predicted"/>
<gene>
    <name evidence="8" type="ORF">D9758_005842</name>
</gene>
<dbReference type="Pfam" id="PF00254">
    <property type="entry name" value="FKBP_C"/>
    <property type="match status" value="1"/>
</dbReference>
<organism evidence="8 9">
    <name type="scientific">Tetrapyrgos nigripes</name>
    <dbReference type="NCBI Taxonomy" id="182062"/>
    <lineage>
        <taxon>Eukaryota</taxon>
        <taxon>Fungi</taxon>
        <taxon>Dikarya</taxon>
        <taxon>Basidiomycota</taxon>
        <taxon>Agaricomycotina</taxon>
        <taxon>Agaricomycetes</taxon>
        <taxon>Agaricomycetidae</taxon>
        <taxon>Agaricales</taxon>
        <taxon>Marasmiineae</taxon>
        <taxon>Marasmiaceae</taxon>
        <taxon>Tetrapyrgos</taxon>
    </lineage>
</organism>
<dbReference type="PROSITE" id="PS50059">
    <property type="entry name" value="FKBP_PPIASE"/>
    <property type="match status" value="1"/>
</dbReference>
<name>A0A8H5G320_9AGAR</name>
<dbReference type="PANTHER" id="PTHR45779:SF7">
    <property type="entry name" value="PEPTIDYLPROLYL ISOMERASE"/>
    <property type="match status" value="1"/>
</dbReference>
<evidence type="ECO:0000256" key="5">
    <source>
        <dbReference type="PROSITE-ProRule" id="PRU00277"/>
    </source>
</evidence>
<dbReference type="InterPro" id="IPR044609">
    <property type="entry name" value="FKBP2/11"/>
</dbReference>
<dbReference type="GO" id="GO:0005783">
    <property type="term" value="C:endoplasmic reticulum"/>
    <property type="evidence" value="ECO:0007669"/>
    <property type="project" value="TreeGrafter"/>
</dbReference>
<dbReference type="OrthoDB" id="1902587at2759"/>
<reference evidence="8 9" key="1">
    <citation type="journal article" date="2020" name="ISME J.">
        <title>Uncovering the hidden diversity of litter-decomposition mechanisms in mushroom-forming fungi.</title>
        <authorList>
            <person name="Floudas D."/>
            <person name="Bentzer J."/>
            <person name="Ahren D."/>
            <person name="Johansson T."/>
            <person name="Persson P."/>
            <person name="Tunlid A."/>
        </authorList>
    </citation>
    <scope>NUCLEOTIDE SEQUENCE [LARGE SCALE GENOMIC DNA]</scope>
    <source>
        <strain evidence="8 9">CBS 291.85</strain>
    </source>
</reference>
<protein>
    <recommendedName>
        <fullName evidence="2 5">peptidylprolyl isomerase</fullName>
        <ecNumber evidence="2 5">5.2.1.8</ecNumber>
    </recommendedName>
</protein>
<dbReference type="EC" id="5.2.1.8" evidence="2 5"/>
<comment type="catalytic activity">
    <reaction evidence="1 5">
        <text>[protein]-peptidylproline (omega=180) = [protein]-peptidylproline (omega=0)</text>
        <dbReference type="Rhea" id="RHEA:16237"/>
        <dbReference type="Rhea" id="RHEA-COMP:10747"/>
        <dbReference type="Rhea" id="RHEA-COMP:10748"/>
        <dbReference type="ChEBI" id="CHEBI:83833"/>
        <dbReference type="ChEBI" id="CHEBI:83834"/>
        <dbReference type="EC" id="5.2.1.8"/>
    </reaction>
</comment>
<dbReference type="AlphaFoldDB" id="A0A8H5G320"/>
<dbReference type="SUPFAM" id="SSF54534">
    <property type="entry name" value="FKBP-like"/>
    <property type="match status" value="1"/>
</dbReference>
<evidence type="ECO:0000256" key="6">
    <source>
        <dbReference type="SAM" id="SignalP"/>
    </source>
</evidence>
<evidence type="ECO:0000313" key="9">
    <source>
        <dbReference type="Proteomes" id="UP000559256"/>
    </source>
</evidence>
<dbReference type="PANTHER" id="PTHR45779">
    <property type="entry name" value="PEPTIDYLPROLYL ISOMERASE"/>
    <property type="match status" value="1"/>
</dbReference>
<feature type="domain" description="PPIase FKBP-type" evidence="7">
    <location>
        <begin position="45"/>
        <end position="163"/>
    </location>
</feature>
<dbReference type="InterPro" id="IPR046357">
    <property type="entry name" value="PPIase_dom_sf"/>
</dbReference>
<dbReference type="EMBL" id="JAACJM010000052">
    <property type="protein sequence ID" value="KAF5357385.1"/>
    <property type="molecule type" value="Genomic_DNA"/>
</dbReference>
<evidence type="ECO:0000256" key="1">
    <source>
        <dbReference type="ARBA" id="ARBA00000971"/>
    </source>
</evidence>
<feature type="chain" id="PRO_5034571356" description="peptidylprolyl isomerase" evidence="6">
    <location>
        <begin position="22"/>
        <end position="169"/>
    </location>
</feature>